<evidence type="ECO:0000313" key="3">
    <source>
        <dbReference type="EMBL" id="ACV34821.1"/>
    </source>
</evidence>
<evidence type="ECO:0000256" key="1">
    <source>
        <dbReference type="SAM" id="Phobius"/>
    </source>
</evidence>
<dbReference type="KEGG" id="app:CAP2UW1_1506"/>
<sequence>MVAPRPREPSGARQVSANLVSWPRWFVELRLEFIQQNLLLVAVAVVSGTMLLTLSVRRPGGAKSLTATQATMLINRENAQLIDVREPNEYVNGHVADSRNIPVGSLAERAGELEPLKDKPVILVCQSGARSSEACATLGKLGFSRVHTLEGGVVGWAEAGLPLKKGARR</sequence>
<dbReference type="InterPro" id="IPR036873">
    <property type="entry name" value="Rhodanese-like_dom_sf"/>
</dbReference>
<reference evidence="3" key="1">
    <citation type="submission" date="2009-08" db="EMBL/GenBank/DDBJ databases">
        <authorList>
            <consortium name="US DOE Joint Genome Institute"/>
            <person name="Lucas S."/>
            <person name="Copeland A."/>
            <person name="Lapidus A."/>
            <person name="Glavina del Rio T."/>
            <person name="Dalin E."/>
            <person name="Tice H."/>
            <person name="Bruce D."/>
            <person name="Barry K."/>
            <person name="Pitluck S."/>
            <person name="Lowry S."/>
            <person name="Larimer F."/>
            <person name="Land M."/>
            <person name="Hauser L."/>
            <person name="Kyrpides N."/>
            <person name="Ivanova N."/>
            <person name="McMahon K.D."/>
            <person name="Hugenholtz P."/>
        </authorList>
    </citation>
    <scope>NUCLEOTIDE SEQUENCE</scope>
    <source>
        <strain evidence="3">UW-1</strain>
    </source>
</reference>
<dbReference type="EMBL" id="CP001715">
    <property type="protein sequence ID" value="ACV34821.1"/>
    <property type="molecule type" value="Genomic_DNA"/>
</dbReference>
<dbReference type="HOGENOM" id="CLU_089574_1_5_4"/>
<organism evidence="3">
    <name type="scientific">Accumulibacter regalis</name>
    <dbReference type="NCBI Taxonomy" id="522306"/>
    <lineage>
        <taxon>Bacteria</taxon>
        <taxon>Pseudomonadati</taxon>
        <taxon>Pseudomonadota</taxon>
        <taxon>Betaproteobacteria</taxon>
        <taxon>Candidatus Accumulibacter</taxon>
    </lineage>
</organism>
<dbReference type="InterPro" id="IPR050229">
    <property type="entry name" value="GlpE_sulfurtransferase"/>
</dbReference>
<feature type="domain" description="Rhodanese" evidence="2">
    <location>
        <begin position="75"/>
        <end position="165"/>
    </location>
</feature>
<keyword evidence="1" id="KW-0472">Membrane</keyword>
<dbReference type="InterPro" id="IPR001763">
    <property type="entry name" value="Rhodanese-like_dom"/>
</dbReference>
<dbReference type="SUPFAM" id="SSF52821">
    <property type="entry name" value="Rhodanese/Cell cycle control phosphatase"/>
    <property type="match status" value="1"/>
</dbReference>
<dbReference type="SMART" id="SM00450">
    <property type="entry name" value="RHOD"/>
    <property type="match status" value="1"/>
</dbReference>
<dbReference type="OrthoDB" id="1445766at2"/>
<feature type="transmembrane region" description="Helical" evidence="1">
    <location>
        <begin position="33"/>
        <end position="54"/>
    </location>
</feature>
<accession>C7RT78</accession>
<dbReference type="Pfam" id="PF00581">
    <property type="entry name" value="Rhodanese"/>
    <property type="match status" value="1"/>
</dbReference>
<dbReference type="PANTHER" id="PTHR43031:SF18">
    <property type="entry name" value="RHODANESE-RELATED SULFURTRANSFERASES"/>
    <property type="match status" value="1"/>
</dbReference>
<dbReference type="Gene3D" id="3.40.250.10">
    <property type="entry name" value="Rhodanese-like domain"/>
    <property type="match status" value="1"/>
</dbReference>
<dbReference type="CDD" id="cd00158">
    <property type="entry name" value="RHOD"/>
    <property type="match status" value="1"/>
</dbReference>
<gene>
    <name evidence="3" type="ordered locus">CAP2UW1_1506</name>
</gene>
<dbReference type="PROSITE" id="PS50206">
    <property type="entry name" value="RHODANESE_3"/>
    <property type="match status" value="1"/>
</dbReference>
<keyword evidence="1" id="KW-0812">Transmembrane</keyword>
<dbReference type="PANTHER" id="PTHR43031">
    <property type="entry name" value="FAD-DEPENDENT OXIDOREDUCTASE"/>
    <property type="match status" value="1"/>
</dbReference>
<reference evidence="3" key="2">
    <citation type="submission" date="2009-09" db="EMBL/GenBank/DDBJ databases">
        <title>Complete sequence of chromosome of Candidatus Accumulibacter phosphatis clade IIA str. UW-1.</title>
        <authorList>
            <consortium name="US DOE Joint Genome Institute"/>
            <person name="Martin H.G."/>
            <person name="Ivanova N."/>
            <person name="Kunin V."/>
            <person name="Warnecke F."/>
            <person name="Barry K."/>
            <person name="He S."/>
            <person name="Salamov A."/>
            <person name="Szeto E."/>
            <person name="Dalin E."/>
            <person name="Pangilinan J.L."/>
            <person name="Lapidus A."/>
            <person name="Lowry S."/>
            <person name="Kyrpides N.C."/>
            <person name="McMahon K.D."/>
            <person name="Hugenholtz P."/>
        </authorList>
    </citation>
    <scope>NUCLEOTIDE SEQUENCE [LARGE SCALE GENOMIC DNA]</scope>
    <source>
        <strain evidence="3">UW-1</strain>
    </source>
</reference>
<evidence type="ECO:0000259" key="2">
    <source>
        <dbReference type="PROSITE" id="PS50206"/>
    </source>
</evidence>
<dbReference type="eggNOG" id="COG0607">
    <property type="taxonomic scope" value="Bacteria"/>
</dbReference>
<keyword evidence="1" id="KW-1133">Transmembrane helix</keyword>
<proteinExistence type="predicted"/>
<dbReference type="AlphaFoldDB" id="C7RT78"/>
<dbReference type="STRING" id="522306.CAP2UW1_1506"/>
<protein>
    <submittedName>
        <fullName evidence="3">Rhodanese domain protein</fullName>
    </submittedName>
</protein>
<name>C7RT78_ACCRE</name>